<evidence type="ECO:0008006" key="2">
    <source>
        <dbReference type="Google" id="ProtNLM"/>
    </source>
</evidence>
<name>A0A6C0EW86_9ZZZZ</name>
<reference evidence="1" key="1">
    <citation type="journal article" date="2020" name="Nature">
        <title>Giant virus diversity and host interactions through global metagenomics.</title>
        <authorList>
            <person name="Schulz F."/>
            <person name="Roux S."/>
            <person name="Paez-Espino D."/>
            <person name="Jungbluth S."/>
            <person name="Walsh D.A."/>
            <person name="Denef V.J."/>
            <person name="McMahon K.D."/>
            <person name="Konstantinidis K.T."/>
            <person name="Eloe-Fadrosh E.A."/>
            <person name="Kyrpides N.C."/>
            <person name="Woyke T."/>
        </authorList>
    </citation>
    <scope>NUCLEOTIDE SEQUENCE</scope>
    <source>
        <strain evidence="1">GVMAG-M-3300009161-36</strain>
    </source>
</reference>
<sequence length="331" mass="38903">MEMDNQKNSSKPPLFVCKSCDFKCCKQNDFKRHTETNKHKRVTESNKKTPNKVEQTFSCICGNIYKYRPGLAKHKRTCVKVNAPEVSSMSIKYDNKNVLYEENKDKEKETYTLIEDNICSDNNIVNTKNMFMELINDNKEMMKIIKGQQEQINSIIPKIGNITNNNNTTMNNNFNLNVFLNEQCKDALNISDFIDSLKITLEDLLFSKTNGISRGITDVLIKGLKELDIYKRPIHCTDIKRDIMYIKDEDKWHKDENHDMMKNTIVKIADKERTALQQWAIDNPDWIETERKQIEYLTMMRSVCEPIENYNNYERKIIKNLGKEILIDKKI</sequence>
<evidence type="ECO:0000313" key="1">
    <source>
        <dbReference type="EMBL" id="QHT33454.1"/>
    </source>
</evidence>
<dbReference type="AlphaFoldDB" id="A0A6C0EW86"/>
<dbReference type="EMBL" id="MN738968">
    <property type="protein sequence ID" value="QHT33454.1"/>
    <property type="molecule type" value="Genomic_DNA"/>
</dbReference>
<protein>
    <recommendedName>
        <fullName evidence="2">C2H2-type domain-containing protein</fullName>
    </recommendedName>
</protein>
<accession>A0A6C0EW86</accession>
<proteinExistence type="predicted"/>
<organism evidence="1">
    <name type="scientific">viral metagenome</name>
    <dbReference type="NCBI Taxonomy" id="1070528"/>
    <lineage>
        <taxon>unclassified sequences</taxon>
        <taxon>metagenomes</taxon>
        <taxon>organismal metagenomes</taxon>
    </lineage>
</organism>